<protein>
    <submittedName>
        <fullName evidence="2">Uncharacterized protein</fullName>
    </submittedName>
</protein>
<evidence type="ECO:0000256" key="1">
    <source>
        <dbReference type="SAM" id="MobiDB-lite"/>
    </source>
</evidence>
<dbReference type="Proteomes" id="UP000181951">
    <property type="component" value="Unassembled WGS sequence"/>
</dbReference>
<accession>A0A1H8QX26</accession>
<dbReference type="EMBL" id="FODD01000031">
    <property type="protein sequence ID" value="SEO58424.1"/>
    <property type="molecule type" value="Genomic_DNA"/>
</dbReference>
<evidence type="ECO:0000313" key="2">
    <source>
        <dbReference type="EMBL" id="SEO58424.1"/>
    </source>
</evidence>
<sequence length="105" mass="11190">MLSSHDRRRRRHGRQNRTPRASRVWRSMRAAAATVVGTAVIGATLSVVGGSAAQADQITQGVDNLRTNWDAGESGLSPAVVQSSAFGQLFATQLDGQIYAQPLTV</sequence>
<feature type="region of interest" description="Disordered" evidence="1">
    <location>
        <begin position="1"/>
        <end position="25"/>
    </location>
</feature>
<name>A0A1H8QX26_9ACTN</name>
<evidence type="ECO:0000313" key="3">
    <source>
        <dbReference type="Proteomes" id="UP000181951"/>
    </source>
</evidence>
<dbReference type="AlphaFoldDB" id="A0A1H8QX26"/>
<feature type="compositionally biased region" description="Basic residues" evidence="1">
    <location>
        <begin position="1"/>
        <end position="17"/>
    </location>
</feature>
<proteinExistence type="predicted"/>
<feature type="non-terminal residue" evidence="2">
    <location>
        <position position="105"/>
    </location>
</feature>
<gene>
    <name evidence="2" type="ORF">SAMN05216267_103197</name>
</gene>
<dbReference type="STRING" id="310780.SAMN05216267_103197"/>
<keyword evidence="3" id="KW-1185">Reference proteome</keyword>
<reference evidence="2 3" key="1">
    <citation type="submission" date="2016-10" db="EMBL/GenBank/DDBJ databases">
        <authorList>
            <person name="de Groot N.N."/>
        </authorList>
    </citation>
    <scope>NUCLEOTIDE SEQUENCE [LARGE SCALE GENOMIC DNA]</scope>
    <source>
        <strain evidence="2 3">CGMCC 4.2026</strain>
    </source>
</reference>
<organism evidence="2 3">
    <name type="scientific">Actinacidiphila rubida</name>
    <dbReference type="NCBI Taxonomy" id="310780"/>
    <lineage>
        <taxon>Bacteria</taxon>
        <taxon>Bacillati</taxon>
        <taxon>Actinomycetota</taxon>
        <taxon>Actinomycetes</taxon>
        <taxon>Kitasatosporales</taxon>
        <taxon>Streptomycetaceae</taxon>
        <taxon>Actinacidiphila</taxon>
    </lineage>
</organism>